<feature type="transmembrane region" description="Helical" evidence="10">
    <location>
        <begin position="194"/>
        <end position="217"/>
    </location>
</feature>
<keyword evidence="13" id="KW-1185">Reference proteome</keyword>
<evidence type="ECO:0000256" key="8">
    <source>
        <dbReference type="ARBA" id="ARBA00023157"/>
    </source>
</evidence>
<evidence type="ECO:0000256" key="9">
    <source>
        <dbReference type="ARBA" id="ARBA00023284"/>
    </source>
</evidence>
<dbReference type="InterPro" id="IPR038354">
    <property type="entry name" value="VKOR_sf"/>
</dbReference>
<keyword evidence="5 10" id="KW-1133">Transmembrane helix</keyword>
<feature type="domain" description="Vitamin K epoxide reductase" evidence="11">
    <location>
        <begin position="80"/>
        <end position="220"/>
    </location>
</feature>
<dbReference type="InterPro" id="IPR044698">
    <property type="entry name" value="VKOR/LTO1"/>
</dbReference>
<keyword evidence="7 10" id="KW-0472">Membrane</keyword>
<dbReference type="GO" id="GO:0048038">
    <property type="term" value="F:quinone binding"/>
    <property type="evidence" value="ECO:0007669"/>
    <property type="project" value="UniProtKB-KW"/>
</dbReference>
<reference evidence="12 13" key="1">
    <citation type="journal article" date="2023" name="Hortic Res">
        <title>Pangenome of water caltrop reveals structural variations and asymmetric subgenome divergence after allopolyploidization.</title>
        <authorList>
            <person name="Zhang X."/>
            <person name="Chen Y."/>
            <person name="Wang L."/>
            <person name="Yuan Y."/>
            <person name="Fang M."/>
            <person name="Shi L."/>
            <person name="Lu R."/>
            <person name="Comes H.P."/>
            <person name="Ma Y."/>
            <person name="Chen Y."/>
            <person name="Huang G."/>
            <person name="Zhou Y."/>
            <person name="Zheng Z."/>
            <person name="Qiu Y."/>
        </authorList>
    </citation>
    <scope>NUCLEOTIDE SEQUENCE [LARGE SCALE GENOMIC DNA]</scope>
    <source>
        <tissue evidence="12">Roots</tissue>
    </source>
</reference>
<protein>
    <recommendedName>
        <fullName evidence="11">Vitamin K epoxide reductase domain-containing protein</fullName>
    </recommendedName>
</protein>
<comment type="caution">
    <text evidence="12">The sequence shown here is derived from an EMBL/GenBank/DDBJ whole genome shotgun (WGS) entry which is preliminary data.</text>
</comment>
<evidence type="ECO:0000256" key="7">
    <source>
        <dbReference type="ARBA" id="ARBA00023136"/>
    </source>
</evidence>
<dbReference type="PANTHER" id="PTHR34573">
    <property type="entry name" value="VKC DOMAIN-CONTAINING PROTEIN"/>
    <property type="match status" value="1"/>
</dbReference>
<keyword evidence="4" id="KW-0874">Quinone</keyword>
<dbReference type="GO" id="GO:0016020">
    <property type="term" value="C:membrane"/>
    <property type="evidence" value="ECO:0007669"/>
    <property type="project" value="UniProtKB-SubCell"/>
</dbReference>
<keyword evidence="3 10" id="KW-0812">Transmembrane</keyword>
<dbReference type="AlphaFoldDB" id="A0AAN7L7D4"/>
<keyword evidence="9" id="KW-0676">Redox-active center</keyword>
<keyword evidence="8" id="KW-1015">Disulfide bond</keyword>
<comment type="subcellular location">
    <subcellularLocation>
        <location evidence="1">Membrane</location>
        <topology evidence="1">Multi-pass membrane protein</topology>
    </subcellularLocation>
</comment>
<dbReference type="InterPro" id="IPR036249">
    <property type="entry name" value="Thioredoxin-like_sf"/>
</dbReference>
<name>A0AAN7L7D4_9MYRT</name>
<evidence type="ECO:0000256" key="6">
    <source>
        <dbReference type="ARBA" id="ARBA00023002"/>
    </source>
</evidence>
<keyword evidence="6" id="KW-0560">Oxidoreductase</keyword>
<organism evidence="12 13">
    <name type="scientific">Trapa incisa</name>
    <dbReference type="NCBI Taxonomy" id="236973"/>
    <lineage>
        <taxon>Eukaryota</taxon>
        <taxon>Viridiplantae</taxon>
        <taxon>Streptophyta</taxon>
        <taxon>Embryophyta</taxon>
        <taxon>Tracheophyta</taxon>
        <taxon>Spermatophyta</taxon>
        <taxon>Magnoliopsida</taxon>
        <taxon>eudicotyledons</taxon>
        <taxon>Gunneridae</taxon>
        <taxon>Pentapetalae</taxon>
        <taxon>rosids</taxon>
        <taxon>malvids</taxon>
        <taxon>Myrtales</taxon>
        <taxon>Lythraceae</taxon>
        <taxon>Trapa</taxon>
    </lineage>
</organism>
<dbReference type="Proteomes" id="UP001345219">
    <property type="component" value="Chromosome 13"/>
</dbReference>
<dbReference type="Gene3D" id="3.40.30.10">
    <property type="entry name" value="Glutaredoxin"/>
    <property type="match status" value="1"/>
</dbReference>
<dbReference type="Gene3D" id="1.20.1440.130">
    <property type="entry name" value="VKOR domain"/>
    <property type="match status" value="1"/>
</dbReference>
<dbReference type="SMART" id="SM00756">
    <property type="entry name" value="VKc"/>
    <property type="match status" value="1"/>
</dbReference>
<feature type="transmembrane region" description="Helical" evidence="10">
    <location>
        <begin position="128"/>
        <end position="150"/>
    </location>
</feature>
<dbReference type="InterPro" id="IPR012932">
    <property type="entry name" value="VKOR"/>
</dbReference>
<evidence type="ECO:0000313" key="12">
    <source>
        <dbReference type="EMBL" id="KAK4781122.1"/>
    </source>
</evidence>
<dbReference type="SUPFAM" id="SSF52833">
    <property type="entry name" value="Thioredoxin-like"/>
    <property type="match status" value="1"/>
</dbReference>
<evidence type="ECO:0000256" key="10">
    <source>
        <dbReference type="SAM" id="Phobius"/>
    </source>
</evidence>
<evidence type="ECO:0000259" key="11">
    <source>
        <dbReference type="SMART" id="SM00756"/>
    </source>
</evidence>
<dbReference type="Pfam" id="PF07884">
    <property type="entry name" value="VKOR"/>
    <property type="match status" value="1"/>
</dbReference>
<accession>A0AAN7L7D4</accession>
<comment type="similarity">
    <text evidence="2">Belongs to the VKOR family.</text>
</comment>
<dbReference type="GO" id="GO:0016491">
    <property type="term" value="F:oxidoreductase activity"/>
    <property type="evidence" value="ECO:0007669"/>
    <property type="project" value="UniProtKB-KW"/>
</dbReference>
<evidence type="ECO:0000256" key="5">
    <source>
        <dbReference type="ARBA" id="ARBA00022989"/>
    </source>
</evidence>
<feature type="transmembrane region" description="Helical" evidence="10">
    <location>
        <begin position="170"/>
        <end position="188"/>
    </location>
</feature>
<proteinExistence type="inferred from homology"/>
<evidence type="ECO:0000256" key="4">
    <source>
        <dbReference type="ARBA" id="ARBA00022719"/>
    </source>
</evidence>
<gene>
    <name evidence="12" type="ORF">SAY87_017228</name>
</gene>
<evidence type="ECO:0000256" key="2">
    <source>
        <dbReference type="ARBA" id="ARBA00006214"/>
    </source>
</evidence>
<dbReference type="EMBL" id="JAXIOK010000001">
    <property type="protein sequence ID" value="KAK4781122.1"/>
    <property type="molecule type" value="Genomic_DNA"/>
</dbReference>
<evidence type="ECO:0000313" key="13">
    <source>
        <dbReference type="Proteomes" id="UP001345219"/>
    </source>
</evidence>
<evidence type="ECO:0000256" key="1">
    <source>
        <dbReference type="ARBA" id="ARBA00004141"/>
    </source>
</evidence>
<dbReference type="CDD" id="cd12916">
    <property type="entry name" value="VKOR_1"/>
    <property type="match status" value="1"/>
</dbReference>
<evidence type="ECO:0000256" key="3">
    <source>
        <dbReference type="ARBA" id="ARBA00022692"/>
    </source>
</evidence>
<dbReference type="PANTHER" id="PTHR34573:SF1">
    <property type="entry name" value="VITAMIN K EPOXIDE REDUCTASE DOMAIN-CONTAINING PROTEIN"/>
    <property type="match status" value="1"/>
</dbReference>
<sequence length="378" mass="40714">MASFVGLRSPSPLLLRGLTFPILPPLSSSSSSSFLQLKVWKRGSIRRVVVIPVNCSPSGPSEDEEPEPEAGSPLSSLSGNLSAYKWCAALGGIGFVETAYLSYLKLSDSGAFCPIGGGTCDDVLNSDYASVFGIPLPFIGMIAYGTVASLSLQLAEGKFPFELGTSNGRLVLLGMSTSMAVASSYFLYILSTKLTGASCSYCLFSAFLSFSLFFITLKDHGFKEIQKMVALQLCLSSLVVFLLNTAYNSSLSVPSSSAELVAMPYFTTEITTESSPFTVSLSRHLHSIGAKMYGAFWCSHCLEQKQMFGKEAAKVLDYVECFPNGYKKGTKIEKTCTDAAIEGFPTWIINGQVLSGERELSELAQLSGFEYNELDQPS</sequence>